<reference evidence="2 3" key="1">
    <citation type="submission" date="2019-02" db="EMBL/GenBank/DDBJ databases">
        <title>Deep-cultivation of Planctomycetes and their phenomic and genomic characterization uncovers novel biology.</title>
        <authorList>
            <person name="Wiegand S."/>
            <person name="Jogler M."/>
            <person name="Boedeker C."/>
            <person name="Pinto D."/>
            <person name="Vollmers J."/>
            <person name="Rivas-Marin E."/>
            <person name="Kohn T."/>
            <person name="Peeters S.H."/>
            <person name="Heuer A."/>
            <person name="Rast P."/>
            <person name="Oberbeckmann S."/>
            <person name="Bunk B."/>
            <person name="Jeske O."/>
            <person name="Meyerdierks A."/>
            <person name="Storesund J.E."/>
            <person name="Kallscheuer N."/>
            <person name="Luecker S."/>
            <person name="Lage O.M."/>
            <person name="Pohl T."/>
            <person name="Merkel B.J."/>
            <person name="Hornburger P."/>
            <person name="Mueller R.-W."/>
            <person name="Bruemmer F."/>
            <person name="Labrenz M."/>
            <person name="Spormann A.M."/>
            <person name="Op den Camp H."/>
            <person name="Overmann J."/>
            <person name="Amann R."/>
            <person name="Jetten M.S.M."/>
            <person name="Mascher T."/>
            <person name="Medema M.H."/>
            <person name="Devos D.P."/>
            <person name="Kaster A.-K."/>
            <person name="Ovreas L."/>
            <person name="Rohde M."/>
            <person name="Galperin M.Y."/>
            <person name="Jogler C."/>
        </authorList>
    </citation>
    <scope>NUCLEOTIDE SEQUENCE [LARGE SCALE GENOMIC DNA]</scope>
    <source>
        <strain evidence="2 3">I41</strain>
    </source>
</reference>
<organism evidence="2 3">
    <name type="scientific">Lacipirellula limnantheis</name>
    <dbReference type="NCBI Taxonomy" id="2528024"/>
    <lineage>
        <taxon>Bacteria</taxon>
        <taxon>Pseudomonadati</taxon>
        <taxon>Planctomycetota</taxon>
        <taxon>Planctomycetia</taxon>
        <taxon>Pirellulales</taxon>
        <taxon>Lacipirellulaceae</taxon>
        <taxon>Lacipirellula</taxon>
    </lineage>
</organism>
<keyword evidence="1" id="KW-0472">Membrane</keyword>
<dbReference type="Proteomes" id="UP000317909">
    <property type="component" value="Chromosome"/>
</dbReference>
<evidence type="ECO:0008006" key="4">
    <source>
        <dbReference type="Google" id="ProtNLM"/>
    </source>
</evidence>
<feature type="transmembrane region" description="Helical" evidence="1">
    <location>
        <begin position="75"/>
        <end position="95"/>
    </location>
</feature>
<dbReference type="EMBL" id="CP036339">
    <property type="protein sequence ID" value="QDT74680.1"/>
    <property type="molecule type" value="Genomic_DNA"/>
</dbReference>
<gene>
    <name evidence="2" type="ORF">I41_38780</name>
</gene>
<evidence type="ECO:0000313" key="2">
    <source>
        <dbReference type="EMBL" id="QDT74680.1"/>
    </source>
</evidence>
<dbReference type="OrthoDB" id="277910at2"/>
<keyword evidence="1" id="KW-0812">Transmembrane</keyword>
<evidence type="ECO:0000256" key="1">
    <source>
        <dbReference type="SAM" id="Phobius"/>
    </source>
</evidence>
<dbReference type="RefSeq" id="WP_145434424.1">
    <property type="nucleotide sequence ID" value="NZ_CP036339.1"/>
</dbReference>
<feature type="transmembrane region" description="Helical" evidence="1">
    <location>
        <begin position="107"/>
        <end position="130"/>
    </location>
</feature>
<accession>A0A517U247</accession>
<feature type="transmembrane region" description="Helical" evidence="1">
    <location>
        <begin position="43"/>
        <end position="63"/>
    </location>
</feature>
<proteinExistence type="predicted"/>
<sequence length="184" mass="20062">MNGDPLGDRLLAVAPLSQNSRQQLEQDLSNMFKRELTRTRRSFFGVVAAIALVSSGVCAALALTEPDLPALPRTALAVGSMFGLAWAVVAAQICWRGALDVKQDGRRIAAMVWCFTVLMMTFFLAAGMGAEDRLQGLMLIAGGLPFLIGAGVYWLNYRIEQAELSAQEQFLQLELLLAKLSEQK</sequence>
<feature type="transmembrane region" description="Helical" evidence="1">
    <location>
        <begin position="136"/>
        <end position="155"/>
    </location>
</feature>
<dbReference type="AlphaFoldDB" id="A0A517U247"/>
<keyword evidence="3" id="KW-1185">Reference proteome</keyword>
<dbReference type="KEGG" id="llh:I41_38780"/>
<evidence type="ECO:0000313" key="3">
    <source>
        <dbReference type="Proteomes" id="UP000317909"/>
    </source>
</evidence>
<name>A0A517U247_9BACT</name>
<keyword evidence="1" id="KW-1133">Transmembrane helix</keyword>
<protein>
    <recommendedName>
        <fullName evidence="4">Transmembrane protein</fullName>
    </recommendedName>
</protein>